<feature type="chain" id="PRO_5045671936" evidence="2">
    <location>
        <begin position="22"/>
        <end position="241"/>
    </location>
</feature>
<reference evidence="3 4" key="1">
    <citation type="journal article" date="2023" name="G3 (Bethesda)">
        <title>A chromosome-level genome assembly of Zasmidium syzygii isolated from banana leaves.</title>
        <authorList>
            <person name="van Westerhoven A.C."/>
            <person name="Mehrabi R."/>
            <person name="Talebi R."/>
            <person name="Steentjes M.B.F."/>
            <person name="Corcolon B."/>
            <person name="Chong P.A."/>
            <person name="Kema G.H.J."/>
            <person name="Seidl M.F."/>
        </authorList>
    </citation>
    <scope>NUCLEOTIDE SEQUENCE [LARGE SCALE GENOMIC DNA]</scope>
    <source>
        <strain evidence="3 4">P124</strain>
    </source>
</reference>
<protein>
    <submittedName>
        <fullName evidence="3">Uncharacterized protein</fullName>
    </submittedName>
</protein>
<evidence type="ECO:0000256" key="1">
    <source>
        <dbReference type="SAM" id="MobiDB-lite"/>
    </source>
</evidence>
<sequence>MKFLHLLTAATTLLPTALTHAIPREDDVFPEGWGYCKGYPSKGTITITRFHPESDLRPIAYEEGTKRELRFRIQGDSEHDLLDGSTVLGEAKSVGKEARPLCSGTGSQHCPSRTLNYHFEGVLKVGRAAEKDKSAKVTVKVRDAKKKVLTWSETELIEAGFEYRTERKARYRESNTWPREMDLVISTLRRPSVTRPAVYDDHKTPEYSPQARSRTTGQKSTALALSPLGPNHGTSREEEGY</sequence>
<evidence type="ECO:0000256" key="2">
    <source>
        <dbReference type="SAM" id="SignalP"/>
    </source>
</evidence>
<feature type="compositionally biased region" description="Polar residues" evidence="1">
    <location>
        <begin position="210"/>
        <end position="223"/>
    </location>
</feature>
<organism evidence="3 4">
    <name type="scientific">Zasmidium cellare</name>
    <name type="common">Wine cellar mold</name>
    <name type="synonym">Racodium cellare</name>
    <dbReference type="NCBI Taxonomy" id="395010"/>
    <lineage>
        <taxon>Eukaryota</taxon>
        <taxon>Fungi</taxon>
        <taxon>Dikarya</taxon>
        <taxon>Ascomycota</taxon>
        <taxon>Pezizomycotina</taxon>
        <taxon>Dothideomycetes</taxon>
        <taxon>Dothideomycetidae</taxon>
        <taxon>Mycosphaerellales</taxon>
        <taxon>Mycosphaerellaceae</taxon>
        <taxon>Zasmidium</taxon>
    </lineage>
</organism>
<comment type="caution">
    <text evidence="3">The sequence shown here is derived from an EMBL/GenBank/DDBJ whole genome shotgun (WGS) entry which is preliminary data.</text>
</comment>
<feature type="region of interest" description="Disordered" evidence="1">
    <location>
        <begin position="195"/>
        <end position="241"/>
    </location>
</feature>
<proteinExistence type="predicted"/>
<gene>
    <name evidence="3" type="ORF">PRZ48_013203</name>
</gene>
<evidence type="ECO:0000313" key="3">
    <source>
        <dbReference type="EMBL" id="KAK4495935.1"/>
    </source>
</evidence>
<dbReference type="EMBL" id="JAXOVC010000011">
    <property type="protein sequence ID" value="KAK4495935.1"/>
    <property type="molecule type" value="Genomic_DNA"/>
</dbReference>
<feature type="signal peptide" evidence="2">
    <location>
        <begin position="1"/>
        <end position="21"/>
    </location>
</feature>
<keyword evidence="2" id="KW-0732">Signal</keyword>
<name>A0ABR0E3E1_ZASCE</name>
<evidence type="ECO:0000313" key="4">
    <source>
        <dbReference type="Proteomes" id="UP001305779"/>
    </source>
</evidence>
<dbReference type="Proteomes" id="UP001305779">
    <property type="component" value="Unassembled WGS sequence"/>
</dbReference>
<accession>A0ABR0E3E1</accession>
<keyword evidence="4" id="KW-1185">Reference proteome</keyword>